<feature type="compositionally biased region" description="Polar residues" evidence="1">
    <location>
        <begin position="325"/>
        <end position="342"/>
    </location>
</feature>
<gene>
    <name evidence="3" type="ORF">GCM10007362_40780</name>
</gene>
<name>A0ABQ2A4T6_9BACL</name>
<feature type="signal peptide" evidence="2">
    <location>
        <begin position="1"/>
        <end position="23"/>
    </location>
</feature>
<keyword evidence="2" id="KW-0732">Signal</keyword>
<feature type="compositionally biased region" description="Polar residues" evidence="1">
    <location>
        <begin position="400"/>
        <end position="410"/>
    </location>
</feature>
<evidence type="ECO:0000313" key="3">
    <source>
        <dbReference type="EMBL" id="GGH84819.1"/>
    </source>
</evidence>
<dbReference type="RefSeq" id="WP_172241556.1">
    <property type="nucleotide sequence ID" value="NZ_BMDD01000005.1"/>
</dbReference>
<feature type="compositionally biased region" description="Low complexity" evidence="1">
    <location>
        <begin position="262"/>
        <end position="281"/>
    </location>
</feature>
<dbReference type="Proteomes" id="UP000605427">
    <property type="component" value="Unassembled WGS sequence"/>
</dbReference>
<feature type="compositionally biased region" description="Polar residues" evidence="1">
    <location>
        <begin position="487"/>
        <end position="496"/>
    </location>
</feature>
<protein>
    <submittedName>
        <fullName evidence="3">Uncharacterized protein</fullName>
    </submittedName>
</protein>
<feature type="region of interest" description="Disordered" evidence="1">
    <location>
        <begin position="320"/>
        <end position="352"/>
    </location>
</feature>
<dbReference type="EMBL" id="BMDD01000005">
    <property type="protein sequence ID" value="GGH84819.1"/>
    <property type="molecule type" value="Genomic_DNA"/>
</dbReference>
<feature type="compositionally biased region" description="Basic and acidic residues" evidence="1">
    <location>
        <begin position="384"/>
        <end position="394"/>
    </location>
</feature>
<organism evidence="3 4">
    <name type="scientific">Saccharibacillus endophyticus</name>
    <dbReference type="NCBI Taxonomy" id="2060666"/>
    <lineage>
        <taxon>Bacteria</taxon>
        <taxon>Bacillati</taxon>
        <taxon>Bacillota</taxon>
        <taxon>Bacilli</taxon>
        <taxon>Bacillales</taxon>
        <taxon>Paenibacillaceae</taxon>
        <taxon>Saccharibacillus</taxon>
    </lineage>
</organism>
<feature type="compositionally biased region" description="Pro residues" evidence="1">
    <location>
        <begin position="500"/>
        <end position="511"/>
    </location>
</feature>
<evidence type="ECO:0000256" key="1">
    <source>
        <dbReference type="SAM" id="MobiDB-lite"/>
    </source>
</evidence>
<accession>A0ABQ2A4T6</accession>
<reference evidence="4" key="1">
    <citation type="journal article" date="2019" name="Int. J. Syst. Evol. Microbiol.">
        <title>The Global Catalogue of Microorganisms (GCM) 10K type strain sequencing project: providing services to taxonomists for standard genome sequencing and annotation.</title>
        <authorList>
            <consortium name="The Broad Institute Genomics Platform"/>
            <consortium name="The Broad Institute Genome Sequencing Center for Infectious Disease"/>
            <person name="Wu L."/>
            <person name="Ma J."/>
        </authorList>
    </citation>
    <scope>NUCLEOTIDE SEQUENCE [LARGE SCALE GENOMIC DNA]</scope>
    <source>
        <strain evidence="4">CCM 8702</strain>
    </source>
</reference>
<proteinExistence type="predicted"/>
<feature type="region of interest" description="Disordered" evidence="1">
    <location>
        <begin position="381"/>
        <end position="471"/>
    </location>
</feature>
<keyword evidence="4" id="KW-1185">Reference proteome</keyword>
<feature type="chain" id="PRO_5047517834" evidence="2">
    <location>
        <begin position="24"/>
        <end position="511"/>
    </location>
</feature>
<feature type="region of interest" description="Disordered" evidence="1">
    <location>
        <begin position="484"/>
        <end position="511"/>
    </location>
</feature>
<evidence type="ECO:0000313" key="4">
    <source>
        <dbReference type="Proteomes" id="UP000605427"/>
    </source>
</evidence>
<feature type="region of interest" description="Disordered" evidence="1">
    <location>
        <begin position="205"/>
        <end position="299"/>
    </location>
</feature>
<evidence type="ECO:0000256" key="2">
    <source>
        <dbReference type="SAM" id="SignalP"/>
    </source>
</evidence>
<sequence>MKKRMLAIVLAASWILVFQTHSAEAKFAPGLLDNVLKGAVDVVDQTVGGVSDSVNQKVSGATSALEQTVSGTLNQTQQAVQDTLDVAGKATGGLLEPVTTPTTDSAGSVVNTVEQVVKDANIIVNETVDIPLNTVPQVTGALNGKAADPVGTLLEETGQTVKAVEQTVKNTTENVGSIVESVGPVTEGAGNTVGEVVETVADTVKETVKPITRPGKGGGTPSLPTVPIVPTNPGTQTPTPSQPDKEPGKGNGQEPGSGQHPSAPTTGTETTAPISTTTESSGRTGASDEGRTTVNPSEVAGQAVHVQEAQRIVAGEVLIPDLPENQPSLTEEPSTEPNQSVSIAGYGRDDAEELSLDAQPADMTSERLPDLSAVEVFGVFPNEKAADTSSRDGEAAPIRENNTPSATSSAELAEPKDKQAAPLAPREGRQPQAPVVPGLLSEGSPTRGASGPSQGGSGFAGPQPPIAQLYAGFMPTVSDPLYRLKATSDTEGSQWINAPPFSPPKQAPFLT</sequence>
<comment type="caution">
    <text evidence="3">The sequence shown here is derived from an EMBL/GenBank/DDBJ whole genome shotgun (WGS) entry which is preliminary data.</text>
</comment>